<dbReference type="GO" id="GO:0051301">
    <property type="term" value="P:cell division"/>
    <property type="evidence" value="ECO:0007669"/>
    <property type="project" value="UniProtKB-KW"/>
</dbReference>
<dbReference type="PIRSF" id="PIRSF003095">
    <property type="entry name" value="Trigger_factor"/>
    <property type="match status" value="1"/>
</dbReference>
<dbReference type="Gene3D" id="3.10.50.40">
    <property type="match status" value="1"/>
</dbReference>
<dbReference type="SUPFAM" id="SSF109998">
    <property type="entry name" value="Triger factor/SurA peptide-binding domain-like"/>
    <property type="match status" value="1"/>
</dbReference>
<keyword evidence="6 11" id="KW-0697">Rotamase</keyword>
<dbReference type="Pfam" id="PF00254">
    <property type="entry name" value="FKBP_C"/>
    <property type="match status" value="1"/>
</dbReference>
<dbReference type="AlphaFoldDB" id="A0A1G2RBS5"/>
<dbReference type="InterPro" id="IPR027304">
    <property type="entry name" value="Trigger_fact/SurA_dom_sf"/>
</dbReference>
<dbReference type="NCBIfam" id="TIGR00115">
    <property type="entry name" value="tig"/>
    <property type="match status" value="1"/>
</dbReference>
<dbReference type="Pfam" id="PF05698">
    <property type="entry name" value="Trigger_C"/>
    <property type="match status" value="1"/>
</dbReference>
<evidence type="ECO:0000256" key="12">
    <source>
        <dbReference type="PROSITE-ProRule" id="PRU00277"/>
    </source>
</evidence>
<keyword evidence="7 11" id="KW-0143">Chaperone</keyword>
<dbReference type="Gene3D" id="1.10.3120.10">
    <property type="entry name" value="Trigger factor, C-terminal domain"/>
    <property type="match status" value="1"/>
</dbReference>
<evidence type="ECO:0000259" key="14">
    <source>
        <dbReference type="PROSITE" id="PS50059"/>
    </source>
</evidence>
<evidence type="ECO:0000313" key="15">
    <source>
        <dbReference type="EMBL" id="OHA70273.1"/>
    </source>
</evidence>
<dbReference type="GO" id="GO:0005737">
    <property type="term" value="C:cytoplasm"/>
    <property type="evidence" value="ECO:0007669"/>
    <property type="project" value="UniProtKB-SubCell"/>
</dbReference>
<evidence type="ECO:0000256" key="8">
    <source>
        <dbReference type="ARBA" id="ARBA00023235"/>
    </source>
</evidence>
<keyword evidence="11" id="KW-0963">Cytoplasm</keyword>
<comment type="similarity">
    <text evidence="2 11 13">Belongs to the FKBP-type PPIase family. Tig subfamily.</text>
</comment>
<dbReference type="PANTHER" id="PTHR30560:SF3">
    <property type="entry name" value="TRIGGER FACTOR-LIKE PROTEIN TIG, CHLOROPLASTIC"/>
    <property type="match status" value="1"/>
</dbReference>
<proteinExistence type="inferred from homology"/>
<evidence type="ECO:0000256" key="6">
    <source>
        <dbReference type="ARBA" id="ARBA00023110"/>
    </source>
</evidence>
<evidence type="ECO:0000256" key="13">
    <source>
        <dbReference type="RuleBase" id="RU003914"/>
    </source>
</evidence>
<keyword evidence="8 11" id="KW-0413">Isomerase</keyword>
<evidence type="ECO:0000256" key="7">
    <source>
        <dbReference type="ARBA" id="ARBA00023186"/>
    </source>
</evidence>
<comment type="function">
    <text evidence="11">Involved in protein export. Acts as a chaperone by maintaining the newly synthesized protein in an open conformation. Functions as a peptidyl-prolyl cis-trans isomerase.</text>
</comment>
<feature type="domain" description="PPIase FKBP-type" evidence="14">
    <location>
        <begin position="163"/>
        <end position="223"/>
    </location>
</feature>
<evidence type="ECO:0000256" key="11">
    <source>
        <dbReference type="HAMAP-Rule" id="MF_00303"/>
    </source>
</evidence>
<evidence type="ECO:0000256" key="2">
    <source>
        <dbReference type="ARBA" id="ARBA00005464"/>
    </source>
</evidence>
<gene>
    <name evidence="11" type="primary">tig</name>
    <name evidence="15" type="ORF">A3F15_01905</name>
</gene>
<reference evidence="15 16" key="1">
    <citation type="journal article" date="2016" name="Nat. Commun.">
        <title>Thousands of microbial genomes shed light on interconnected biogeochemical processes in an aquifer system.</title>
        <authorList>
            <person name="Anantharaman K."/>
            <person name="Brown C.T."/>
            <person name="Hug L.A."/>
            <person name="Sharon I."/>
            <person name="Castelle C.J."/>
            <person name="Probst A.J."/>
            <person name="Thomas B.C."/>
            <person name="Singh A."/>
            <person name="Wilkins M.J."/>
            <person name="Karaoz U."/>
            <person name="Brodie E.L."/>
            <person name="Williams K.H."/>
            <person name="Hubbard S.S."/>
            <person name="Banfield J.F."/>
        </authorList>
    </citation>
    <scope>NUCLEOTIDE SEQUENCE [LARGE SCALE GENOMIC DNA]</scope>
</reference>
<dbReference type="InterPro" id="IPR046357">
    <property type="entry name" value="PPIase_dom_sf"/>
</dbReference>
<dbReference type="EMBL" id="MHUC01000033">
    <property type="protein sequence ID" value="OHA70273.1"/>
    <property type="molecule type" value="Genomic_DNA"/>
</dbReference>
<dbReference type="PANTHER" id="PTHR30560">
    <property type="entry name" value="TRIGGER FACTOR CHAPERONE AND PEPTIDYL-PROLYL CIS/TRANS ISOMERASE"/>
    <property type="match status" value="1"/>
</dbReference>
<comment type="caution">
    <text evidence="15">The sequence shown here is derived from an EMBL/GenBank/DDBJ whole genome shotgun (WGS) entry which is preliminary data.</text>
</comment>
<dbReference type="InterPro" id="IPR036611">
    <property type="entry name" value="Trigger_fac_ribosome-bd_sf"/>
</dbReference>
<dbReference type="GO" id="GO:0015031">
    <property type="term" value="P:protein transport"/>
    <property type="evidence" value="ECO:0007669"/>
    <property type="project" value="UniProtKB-UniRule"/>
</dbReference>
<dbReference type="GO" id="GO:0051083">
    <property type="term" value="P:'de novo' cotranslational protein folding"/>
    <property type="evidence" value="ECO:0007669"/>
    <property type="project" value="TreeGrafter"/>
</dbReference>
<dbReference type="EC" id="5.2.1.8" evidence="3 11"/>
<dbReference type="GO" id="GO:0043335">
    <property type="term" value="P:protein unfolding"/>
    <property type="evidence" value="ECO:0007669"/>
    <property type="project" value="TreeGrafter"/>
</dbReference>
<dbReference type="InterPro" id="IPR008880">
    <property type="entry name" value="Trigger_fac_C"/>
</dbReference>
<dbReference type="GO" id="GO:0003755">
    <property type="term" value="F:peptidyl-prolyl cis-trans isomerase activity"/>
    <property type="evidence" value="ECO:0007669"/>
    <property type="project" value="UniProtKB-UniRule"/>
</dbReference>
<dbReference type="InterPro" id="IPR008881">
    <property type="entry name" value="Trigger_fac_ribosome-bd_bac"/>
</dbReference>
<evidence type="ECO:0000256" key="10">
    <source>
        <dbReference type="ARBA" id="ARBA00029986"/>
    </source>
</evidence>
<dbReference type="Gene3D" id="3.30.70.1050">
    <property type="entry name" value="Trigger factor ribosome-binding domain"/>
    <property type="match status" value="1"/>
</dbReference>
<dbReference type="FunFam" id="3.10.50.40:FF:000001">
    <property type="entry name" value="Trigger factor"/>
    <property type="match status" value="1"/>
</dbReference>
<evidence type="ECO:0000256" key="5">
    <source>
        <dbReference type="ARBA" id="ARBA00022618"/>
    </source>
</evidence>
<dbReference type="InterPro" id="IPR001179">
    <property type="entry name" value="PPIase_FKBP_dom"/>
</dbReference>
<evidence type="ECO:0000256" key="1">
    <source>
        <dbReference type="ARBA" id="ARBA00000971"/>
    </source>
</evidence>
<sequence>MKHNLKKLNNNQVKAIVELDREDLQRYLNKAESMLGSNLDIKGFRKGKAPKELLKKHLDREQVRALALEIAVEESLSDVIKGDSLDVLDTSQLSVESNDPAQFRYSILLDLFPDVELADLSKIKVKRQDVKVEEKEVDDAVETIKNSRASFIGKDDSETAGEGDRVEVDFEVKKDNQIIEGGISKNHPLIIGGRSFIPGFEDQLVGMKKGEEKSFSLTAPEDYFYKDIAGKNLDFKVKVNDVKKVIRPEINDDFARSLGRFAGLSELRASLREGLTQEKKIKESHKLRLEILDNIIDRSEIEVPEGLLNKQLDIMVSDFDHTLHGKGLELGLYLARIGKTQEELKNDWTKDAVKQVKTSLILRKLAKELNIQATQEEVQELAGQVVQSAIASGSGEADIDPAKIKENIASRIVNEKALEYIESHCSV</sequence>
<organism evidence="15 16">
    <name type="scientific">Candidatus Wildermuthbacteria bacterium RIFCSPHIGHO2_12_FULL_40_12</name>
    <dbReference type="NCBI Taxonomy" id="1802457"/>
    <lineage>
        <taxon>Bacteria</taxon>
        <taxon>Candidatus Wildermuthiibacteriota</taxon>
    </lineage>
</organism>
<dbReference type="InterPro" id="IPR005215">
    <property type="entry name" value="Trig_fac"/>
</dbReference>
<dbReference type="Proteomes" id="UP000177078">
    <property type="component" value="Unassembled WGS sequence"/>
</dbReference>
<dbReference type="InterPro" id="IPR037041">
    <property type="entry name" value="Trigger_fac_C_sf"/>
</dbReference>
<dbReference type="GO" id="GO:0044183">
    <property type="term" value="F:protein folding chaperone"/>
    <property type="evidence" value="ECO:0007669"/>
    <property type="project" value="TreeGrafter"/>
</dbReference>
<protein>
    <recommendedName>
        <fullName evidence="4 11">Trigger factor</fullName>
        <shortName evidence="11">TF</shortName>
        <ecNumber evidence="3 11">5.2.1.8</ecNumber>
    </recommendedName>
    <alternativeName>
        <fullName evidence="10 11">PPIase</fullName>
    </alternativeName>
</protein>
<dbReference type="GO" id="GO:0043022">
    <property type="term" value="F:ribosome binding"/>
    <property type="evidence" value="ECO:0007669"/>
    <property type="project" value="TreeGrafter"/>
</dbReference>
<evidence type="ECO:0000256" key="9">
    <source>
        <dbReference type="ARBA" id="ARBA00023306"/>
    </source>
</evidence>
<keyword evidence="9 11" id="KW-0131">Cell cycle</keyword>
<dbReference type="Pfam" id="PF05697">
    <property type="entry name" value="Trigger_N"/>
    <property type="match status" value="1"/>
</dbReference>
<dbReference type="PROSITE" id="PS50059">
    <property type="entry name" value="FKBP_PPIASE"/>
    <property type="match status" value="1"/>
</dbReference>
<name>A0A1G2RBS5_9BACT</name>
<accession>A0A1G2RBS5</accession>
<dbReference type="SUPFAM" id="SSF102735">
    <property type="entry name" value="Trigger factor ribosome-binding domain"/>
    <property type="match status" value="1"/>
</dbReference>
<evidence type="ECO:0000256" key="3">
    <source>
        <dbReference type="ARBA" id="ARBA00013194"/>
    </source>
</evidence>
<keyword evidence="5 11" id="KW-0132">Cell division</keyword>
<dbReference type="HAMAP" id="MF_00303">
    <property type="entry name" value="Trigger_factor_Tig"/>
    <property type="match status" value="1"/>
</dbReference>
<comment type="domain">
    <text evidence="11">Consists of 3 domains; the N-terminus binds the ribosome, the middle domain has PPIase activity, while the C-terminus has intrinsic chaperone activity on its own.</text>
</comment>
<dbReference type="STRING" id="1802457.A3F15_01905"/>
<comment type="catalytic activity">
    <reaction evidence="1 11 12">
        <text>[protein]-peptidylproline (omega=180) = [protein]-peptidylproline (omega=0)</text>
        <dbReference type="Rhea" id="RHEA:16237"/>
        <dbReference type="Rhea" id="RHEA-COMP:10747"/>
        <dbReference type="Rhea" id="RHEA-COMP:10748"/>
        <dbReference type="ChEBI" id="CHEBI:83833"/>
        <dbReference type="ChEBI" id="CHEBI:83834"/>
        <dbReference type="EC" id="5.2.1.8"/>
    </reaction>
</comment>
<evidence type="ECO:0000313" key="16">
    <source>
        <dbReference type="Proteomes" id="UP000177078"/>
    </source>
</evidence>
<dbReference type="SUPFAM" id="SSF54534">
    <property type="entry name" value="FKBP-like"/>
    <property type="match status" value="1"/>
</dbReference>
<comment type="subcellular location">
    <subcellularLocation>
        <location evidence="11">Cytoplasm</location>
    </subcellularLocation>
    <text evidence="11">About half TF is bound to the ribosome near the polypeptide exit tunnel while the other half is free in the cytoplasm.</text>
</comment>
<evidence type="ECO:0000256" key="4">
    <source>
        <dbReference type="ARBA" id="ARBA00016902"/>
    </source>
</evidence>